<feature type="region of interest" description="Disordered" evidence="1">
    <location>
        <begin position="44"/>
        <end position="125"/>
    </location>
</feature>
<dbReference type="Proteomes" id="UP000314294">
    <property type="component" value="Unassembled WGS sequence"/>
</dbReference>
<name>A0A4Z2FDJ5_9TELE</name>
<evidence type="ECO:0000313" key="3">
    <source>
        <dbReference type="Proteomes" id="UP000314294"/>
    </source>
</evidence>
<protein>
    <submittedName>
        <fullName evidence="2">Uncharacterized protein</fullName>
    </submittedName>
</protein>
<keyword evidence="3" id="KW-1185">Reference proteome</keyword>
<evidence type="ECO:0000256" key="1">
    <source>
        <dbReference type="SAM" id="MobiDB-lite"/>
    </source>
</evidence>
<organism evidence="2 3">
    <name type="scientific">Liparis tanakae</name>
    <name type="common">Tanaka's snailfish</name>
    <dbReference type="NCBI Taxonomy" id="230148"/>
    <lineage>
        <taxon>Eukaryota</taxon>
        <taxon>Metazoa</taxon>
        <taxon>Chordata</taxon>
        <taxon>Craniata</taxon>
        <taxon>Vertebrata</taxon>
        <taxon>Euteleostomi</taxon>
        <taxon>Actinopterygii</taxon>
        <taxon>Neopterygii</taxon>
        <taxon>Teleostei</taxon>
        <taxon>Neoteleostei</taxon>
        <taxon>Acanthomorphata</taxon>
        <taxon>Eupercaria</taxon>
        <taxon>Perciformes</taxon>
        <taxon>Cottioidei</taxon>
        <taxon>Cottales</taxon>
        <taxon>Liparidae</taxon>
        <taxon>Liparis</taxon>
    </lineage>
</organism>
<comment type="caution">
    <text evidence="2">The sequence shown here is derived from an EMBL/GenBank/DDBJ whole genome shotgun (WGS) entry which is preliminary data.</text>
</comment>
<dbReference type="AlphaFoldDB" id="A0A4Z2FDJ5"/>
<gene>
    <name evidence="2" type="ORF">EYF80_050558</name>
</gene>
<proteinExistence type="predicted"/>
<accession>A0A4Z2FDJ5</accession>
<reference evidence="2 3" key="1">
    <citation type="submission" date="2019-03" db="EMBL/GenBank/DDBJ databases">
        <title>First draft genome of Liparis tanakae, snailfish: a comprehensive survey of snailfish specific genes.</title>
        <authorList>
            <person name="Kim W."/>
            <person name="Song I."/>
            <person name="Jeong J.-H."/>
            <person name="Kim D."/>
            <person name="Kim S."/>
            <person name="Ryu S."/>
            <person name="Song J.Y."/>
            <person name="Lee S.K."/>
        </authorList>
    </citation>
    <scope>NUCLEOTIDE SEQUENCE [LARGE SCALE GENOMIC DNA]</scope>
    <source>
        <tissue evidence="2">Muscle</tissue>
    </source>
</reference>
<dbReference type="EMBL" id="SRLO01001294">
    <property type="protein sequence ID" value="TNN39267.1"/>
    <property type="molecule type" value="Genomic_DNA"/>
</dbReference>
<sequence>MDTTLQSVRSEVIHYSRSVISCQTHEQRPRGPLTRLEAGCVPAVWTPSPPPRGRRPHEDRAGGHPIRSASSLGCGCGSASSLCSSPQQRNLWRRKPCFNEKPRPPLPHSSPSAVCLSVDAEASLK</sequence>
<evidence type="ECO:0000313" key="2">
    <source>
        <dbReference type="EMBL" id="TNN39267.1"/>
    </source>
</evidence>
<feature type="compositionally biased region" description="Low complexity" evidence="1">
    <location>
        <begin position="68"/>
        <end position="85"/>
    </location>
</feature>